<dbReference type="InterPro" id="IPR006549">
    <property type="entry name" value="HAD-SF_hydro_IIIA"/>
</dbReference>
<feature type="binding site" evidence="10">
    <location>
        <position position="125"/>
    </location>
    <ligand>
        <name>Zn(2+)</name>
        <dbReference type="ChEBI" id="CHEBI:29105"/>
    </ligand>
</feature>
<evidence type="ECO:0000256" key="3">
    <source>
        <dbReference type="ARBA" id="ARBA00022490"/>
    </source>
</evidence>
<feature type="site" description="Contributes to substrate recognition" evidence="9">
    <location>
        <position position="126"/>
    </location>
</feature>
<evidence type="ECO:0000256" key="9">
    <source>
        <dbReference type="PIRSR" id="PIRSR004682-3"/>
    </source>
</evidence>
<comment type="caution">
    <text evidence="11">The sequence shown here is derived from an EMBL/GenBank/DDBJ whole genome shotgun (WGS) entry which is preliminary data.</text>
</comment>
<feature type="site" description="Stabilizes the phosphoryl group" evidence="9">
    <location>
        <position position="127"/>
    </location>
</feature>
<dbReference type="InterPro" id="IPR004446">
    <property type="entry name" value="Heptose_bisP_phosphatase"/>
</dbReference>
<dbReference type="AlphaFoldDB" id="A0A3S3QP37"/>
<evidence type="ECO:0000256" key="1">
    <source>
        <dbReference type="ARBA" id="ARBA00004496"/>
    </source>
</evidence>
<evidence type="ECO:0000256" key="7">
    <source>
        <dbReference type="ARBA" id="ARBA00031828"/>
    </source>
</evidence>
<keyword evidence="6" id="KW-0119">Carbohydrate metabolism</keyword>
<dbReference type="Proteomes" id="UP000287615">
    <property type="component" value="Unassembled WGS sequence"/>
</dbReference>
<comment type="similarity">
    <text evidence="2">Belongs to the GmhB family.</text>
</comment>
<dbReference type="EMBL" id="MTKR01000180">
    <property type="protein sequence ID" value="RWX49952.1"/>
    <property type="molecule type" value="Genomic_DNA"/>
</dbReference>
<organism evidence="11 12">
    <name type="scientific">Candidatus Electrothrix marina</name>
    <dbReference type="NCBI Taxonomy" id="1859130"/>
    <lineage>
        <taxon>Bacteria</taxon>
        <taxon>Pseudomonadati</taxon>
        <taxon>Thermodesulfobacteriota</taxon>
        <taxon>Desulfobulbia</taxon>
        <taxon>Desulfobulbales</taxon>
        <taxon>Desulfobulbaceae</taxon>
        <taxon>Candidatus Electrothrix</taxon>
    </lineage>
</organism>
<feature type="site" description="Stabilizes the phosphoryl group" evidence="9">
    <location>
        <position position="69"/>
    </location>
</feature>
<gene>
    <name evidence="11" type="ORF">VU00_11801</name>
</gene>
<evidence type="ECO:0000256" key="4">
    <source>
        <dbReference type="ARBA" id="ARBA00022723"/>
    </source>
</evidence>
<feature type="binding site" evidence="10">
    <location>
        <position position="29"/>
    </location>
    <ligand>
        <name>Mg(2+)</name>
        <dbReference type="ChEBI" id="CHEBI:18420"/>
    </ligand>
</feature>
<dbReference type="InterPro" id="IPR006543">
    <property type="entry name" value="Histidinol-phos"/>
</dbReference>
<evidence type="ECO:0000256" key="8">
    <source>
        <dbReference type="PIRSR" id="PIRSR004682-1"/>
    </source>
</evidence>
<evidence type="ECO:0000256" key="5">
    <source>
        <dbReference type="ARBA" id="ARBA00022801"/>
    </source>
</evidence>
<comment type="subcellular location">
    <subcellularLocation>
        <location evidence="1">Cytoplasm</location>
    </subcellularLocation>
</comment>
<keyword evidence="5 11" id="KW-0378">Hydrolase</keyword>
<dbReference type="InterPro" id="IPR036412">
    <property type="entry name" value="HAD-like_sf"/>
</dbReference>
<evidence type="ECO:0000256" key="6">
    <source>
        <dbReference type="ARBA" id="ARBA00023277"/>
    </source>
</evidence>
<dbReference type="GO" id="GO:0046872">
    <property type="term" value="F:metal ion binding"/>
    <property type="evidence" value="ECO:0007669"/>
    <property type="project" value="UniProtKB-KW"/>
</dbReference>
<reference evidence="11 12" key="1">
    <citation type="submission" date="2017-01" db="EMBL/GenBank/DDBJ databases">
        <title>The cable genome- insights into the physiology and evolution of filamentous bacteria capable of sulfide oxidation via long distance electron transfer.</title>
        <authorList>
            <person name="Schreiber L."/>
            <person name="Bjerg J.T."/>
            <person name="Boggild A."/>
            <person name="Van De Vossenberg J."/>
            <person name="Meysman F."/>
            <person name="Nielsen L.P."/>
            <person name="Schramm A."/>
            <person name="Kjeldsen K.U."/>
        </authorList>
    </citation>
    <scope>NUCLEOTIDE SEQUENCE [LARGE SCALE GENOMIC DNA]</scope>
    <source>
        <strain evidence="11">A3</strain>
    </source>
</reference>
<keyword evidence="10" id="KW-0460">Magnesium</keyword>
<dbReference type="CDD" id="cd07503">
    <property type="entry name" value="HAD_HisB-N"/>
    <property type="match status" value="1"/>
</dbReference>
<evidence type="ECO:0000256" key="2">
    <source>
        <dbReference type="ARBA" id="ARBA00005628"/>
    </source>
</evidence>
<dbReference type="InterPro" id="IPR023214">
    <property type="entry name" value="HAD_sf"/>
</dbReference>
<comment type="cofactor">
    <cofactor evidence="10">
        <name>Zn(2+)</name>
        <dbReference type="ChEBI" id="CHEBI:29105"/>
    </cofactor>
</comment>
<sequence>RIPCVHPERYKTTDREKMTQQPAVFLDRDGTINEQMGYINHISRFILLPGAAQAIRILNEQHIPVVVVTNQSGLARGYFPSSLLDEVHARMERELAAEGAHIDGLYICPHHPEAKEEQFRKDCNCRKPKTGLLEQAAADLGLDLGRSFMVGDRWSDLKCGDRVGATSILVLTGYGRGDLEYIGPQQEMQPATVAEDLPAAAGWILEQLKG</sequence>
<protein>
    <recommendedName>
        <fullName evidence="7">D,D-heptose 1,7-bisphosphate phosphatase</fullName>
    </recommendedName>
</protein>
<dbReference type="PIRSF" id="PIRSF004682">
    <property type="entry name" value="GmhB"/>
    <property type="match status" value="1"/>
</dbReference>
<keyword evidence="3" id="KW-0963">Cytoplasm</keyword>
<evidence type="ECO:0000313" key="12">
    <source>
        <dbReference type="Proteomes" id="UP000287615"/>
    </source>
</evidence>
<dbReference type="NCBIfam" id="TIGR01662">
    <property type="entry name" value="HAD-SF-IIIA"/>
    <property type="match status" value="1"/>
</dbReference>
<feature type="binding site" evidence="10">
    <location>
        <position position="123"/>
    </location>
    <ligand>
        <name>Zn(2+)</name>
        <dbReference type="ChEBI" id="CHEBI:29105"/>
    </ligand>
</feature>
<dbReference type="SUPFAM" id="SSF56784">
    <property type="entry name" value="HAD-like"/>
    <property type="match status" value="1"/>
</dbReference>
<dbReference type="PANTHER" id="PTHR42891">
    <property type="entry name" value="D-GLYCERO-BETA-D-MANNO-HEPTOSE-1,7-BISPHOSPHATE 7-PHOSPHATASE"/>
    <property type="match status" value="1"/>
</dbReference>
<accession>A0A3S3QP37</accession>
<dbReference type="Pfam" id="PF13242">
    <property type="entry name" value="Hydrolase_like"/>
    <property type="match status" value="1"/>
</dbReference>
<feature type="binding site" evidence="10">
    <location>
        <position position="110"/>
    </location>
    <ligand>
        <name>Zn(2+)</name>
        <dbReference type="ChEBI" id="CHEBI:29105"/>
    </ligand>
</feature>
<feature type="active site" description="Nucleophile" evidence="8">
    <location>
        <position position="27"/>
    </location>
</feature>
<keyword evidence="4 10" id="KW-0479">Metal-binding</keyword>
<evidence type="ECO:0000313" key="11">
    <source>
        <dbReference type="EMBL" id="RWX49952.1"/>
    </source>
</evidence>
<feature type="active site" description="Proton donor" evidence="8">
    <location>
        <position position="29"/>
    </location>
</feature>
<dbReference type="NCBIfam" id="TIGR01656">
    <property type="entry name" value="Histidinol-ppas"/>
    <property type="match status" value="1"/>
</dbReference>
<dbReference type="GO" id="GO:0005737">
    <property type="term" value="C:cytoplasm"/>
    <property type="evidence" value="ECO:0007669"/>
    <property type="project" value="UniProtKB-SubCell"/>
</dbReference>
<dbReference type="Gene3D" id="3.40.50.1000">
    <property type="entry name" value="HAD superfamily/HAD-like"/>
    <property type="match status" value="1"/>
</dbReference>
<feature type="binding site" evidence="10">
    <location>
        <position position="152"/>
    </location>
    <ligand>
        <name>Mg(2+)</name>
        <dbReference type="ChEBI" id="CHEBI:18420"/>
    </ligand>
</feature>
<evidence type="ECO:0000256" key="10">
    <source>
        <dbReference type="PIRSR" id="PIRSR004682-4"/>
    </source>
</evidence>
<proteinExistence type="inferred from homology"/>
<feature type="binding site" evidence="10">
    <location>
        <position position="108"/>
    </location>
    <ligand>
        <name>Zn(2+)</name>
        <dbReference type="ChEBI" id="CHEBI:29105"/>
    </ligand>
</feature>
<feature type="binding site" evidence="10">
    <location>
        <position position="27"/>
    </location>
    <ligand>
        <name>Mg(2+)</name>
        <dbReference type="ChEBI" id="CHEBI:18420"/>
    </ligand>
</feature>
<comment type="cofactor">
    <cofactor evidence="10">
        <name>Mg(2+)</name>
        <dbReference type="ChEBI" id="CHEBI:18420"/>
    </cofactor>
</comment>
<dbReference type="GO" id="GO:0005975">
    <property type="term" value="P:carbohydrate metabolic process"/>
    <property type="evidence" value="ECO:0007669"/>
    <property type="project" value="InterPro"/>
</dbReference>
<name>A0A3S3QP37_9BACT</name>
<dbReference type="GO" id="GO:0016791">
    <property type="term" value="F:phosphatase activity"/>
    <property type="evidence" value="ECO:0007669"/>
    <property type="project" value="InterPro"/>
</dbReference>
<keyword evidence="10" id="KW-0862">Zinc</keyword>
<dbReference type="PANTHER" id="PTHR42891:SF1">
    <property type="entry name" value="D-GLYCERO-BETA-D-MANNO-HEPTOSE-1,7-BISPHOSPHATE 7-PHOSPHATASE"/>
    <property type="match status" value="1"/>
</dbReference>
<feature type="non-terminal residue" evidence="11">
    <location>
        <position position="1"/>
    </location>
</feature>